<proteinExistence type="predicted"/>
<name>A0A6J7I6K2_9ZZZZ</name>
<dbReference type="InterPro" id="IPR050832">
    <property type="entry name" value="Bact_Acetyltransf"/>
</dbReference>
<accession>A0A6J7I6K2</accession>
<dbReference type="AlphaFoldDB" id="A0A6J7I6K2"/>
<organism evidence="4">
    <name type="scientific">freshwater metagenome</name>
    <dbReference type="NCBI Taxonomy" id="449393"/>
    <lineage>
        <taxon>unclassified sequences</taxon>
        <taxon>metagenomes</taxon>
        <taxon>ecological metagenomes</taxon>
    </lineage>
</organism>
<dbReference type="PROSITE" id="PS51186">
    <property type="entry name" value="GNAT"/>
    <property type="match status" value="1"/>
</dbReference>
<sequence length="330" mass="34998">MAEPGLNLDAVDIGTRVSIRVVDADGRTRDLVGVLTSPVTVRRRDGSEAEFDPAAVSHWRIVAVKPPRAGTGAPLSMRVRELEAAAARTWPAEFTHLSGDWLLRASGGVTQRANSALPLGRAPYGGPDGNVDDAVAEVIEFARAHGIPPAIQVALPTYSLLDEYLASAGWALASENHVLVHDTSSLGTGDPEWGHSQWTVRHEDHPSDAWRSVQGPDAAAMIMRRCPADYVSIWVDGIPVGAGRLAISAGWGFITRVFVSHGNRRRGVGAVVVEALAAAALASGVERLALQVSVDNAAALGLYSGLGFRQHHRYRHRVRMSAADATATGG</sequence>
<dbReference type="InterPro" id="IPR016181">
    <property type="entry name" value="Acyl_CoA_acyltransferase"/>
</dbReference>
<feature type="domain" description="N-acetyltransferase" evidence="3">
    <location>
        <begin position="184"/>
        <end position="325"/>
    </location>
</feature>
<evidence type="ECO:0000256" key="2">
    <source>
        <dbReference type="ARBA" id="ARBA00023315"/>
    </source>
</evidence>
<keyword evidence="1" id="KW-0808">Transferase</keyword>
<dbReference type="GO" id="GO:0016747">
    <property type="term" value="F:acyltransferase activity, transferring groups other than amino-acyl groups"/>
    <property type="evidence" value="ECO:0007669"/>
    <property type="project" value="InterPro"/>
</dbReference>
<gene>
    <name evidence="4" type="ORF">UFOPK3720_00483</name>
</gene>
<dbReference type="InterPro" id="IPR056935">
    <property type="entry name" value="Rv0428c-like_C"/>
</dbReference>
<dbReference type="PANTHER" id="PTHR43877">
    <property type="entry name" value="AMINOALKYLPHOSPHONATE N-ACETYLTRANSFERASE-RELATED-RELATED"/>
    <property type="match status" value="1"/>
</dbReference>
<dbReference type="EMBL" id="CAFBNB010000066">
    <property type="protein sequence ID" value="CAB4926127.1"/>
    <property type="molecule type" value="Genomic_DNA"/>
</dbReference>
<dbReference type="SUPFAM" id="SSF55729">
    <property type="entry name" value="Acyl-CoA N-acyltransferases (Nat)"/>
    <property type="match status" value="1"/>
</dbReference>
<dbReference type="InterPro" id="IPR000182">
    <property type="entry name" value="GNAT_dom"/>
</dbReference>
<dbReference type="Pfam" id="PF24553">
    <property type="entry name" value="Rv0428c_C"/>
    <property type="match status" value="1"/>
</dbReference>
<dbReference type="PANTHER" id="PTHR43877:SF2">
    <property type="entry name" value="AMINOALKYLPHOSPHONATE N-ACETYLTRANSFERASE-RELATED"/>
    <property type="match status" value="1"/>
</dbReference>
<evidence type="ECO:0000256" key="1">
    <source>
        <dbReference type="ARBA" id="ARBA00022679"/>
    </source>
</evidence>
<reference evidence="4" key="1">
    <citation type="submission" date="2020-05" db="EMBL/GenBank/DDBJ databases">
        <authorList>
            <person name="Chiriac C."/>
            <person name="Salcher M."/>
            <person name="Ghai R."/>
            <person name="Kavagutti S V."/>
        </authorList>
    </citation>
    <scope>NUCLEOTIDE SEQUENCE</scope>
</reference>
<evidence type="ECO:0000313" key="4">
    <source>
        <dbReference type="EMBL" id="CAB4926127.1"/>
    </source>
</evidence>
<evidence type="ECO:0000259" key="3">
    <source>
        <dbReference type="PROSITE" id="PS51186"/>
    </source>
</evidence>
<protein>
    <submittedName>
        <fullName evidence="4">Unannotated protein</fullName>
    </submittedName>
</protein>
<keyword evidence="2" id="KW-0012">Acyltransferase</keyword>
<dbReference type="Gene3D" id="3.40.630.30">
    <property type="match status" value="1"/>
</dbReference>